<organism evidence="1 2">
    <name type="scientific">Shewanella benthica</name>
    <dbReference type="NCBI Taxonomy" id="43661"/>
    <lineage>
        <taxon>Bacteria</taxon>
        <taxon>Pseudomonadati</taxon>
        <taxon>Pseudomonadota</taxon>
        <taxon>Gammaproteobacteria</taxon>
        <taxon>Alteromonadales</taxon>
        <taxon>Shewanellaceae</taxon>
        <taxon>Shewanella</taxon>
    </lineage>
</organism>
<sequence>MDKQICYSPYIRFGIYLSFLLNAPAIVKLRLYVEYKLVWSNTIPSKYLIIQREFKAL</sequence>
<accession>A0A330M5B4</accession>
<name>A0A330M5B4_9GAMM</name>
<protein>
    <submittedName>
        <fullName evidence="1">Uncharacterized protein</fullName>
    </submittedName>
</protein>
<dbReference type="KEGG" id="sbk:SHEWBE_0968"/>
<reference evidence="2" key="1">
    <citation type="submission" date="2018-06" db="EMBL/GenBank/DDBJ databases">
        <authorList>
            <person name="Cea G.-C."/>
            <person name="William W."/>
        </authorList>
    </citation>
    <scope>NUCLEOTIDE SEQUENCE [LARGE SCALE GENOMIC DNA]</scope>
    <source>
        <strain evidence="2">DB21MT-2</strain>
    </source>
</reference>
<evidence type="ECO:0000313" key="1">
    <source>
        <dbReference type="EMBL" id="SQH74937.1"/>
    </source>
</evidence>
<proteinExistence type="predicted"/>
<dbReference type="AlphaFoldDB" id="A0A330M5B4"/>
<gene>
    <name evidence="1" type="ORF">SHEWBE_0968</name>
</gene>
<evidence type="ECO:0000313" key="2">
    <source>
        <dbReference type="Proteomes" id="UP000250123"/>
    </source>
</evidence>
<dbReference type="Proteomes" id="UP000250123">
    <property type="component" value="Chromosome SHEWBE"/>
</dbReference>
<dbReference type="EMBL" id="LS483452">
    <property type="protein sequence ID" value="SQH74937.1"/>
    <property type="molecule type" value="Genomic_DNA"/>
</dbReference>